<dbReference type="InterPro" id="IPR058031">
    <property type="entry name" value="AAA_lid_NorR"/>
</dbReference>
<dbReference type="Pfam" id="PF00158">
    <property type="entry name" value="Sigma54_activat"/>
    <property type="match status" value="1"/>
</dbReference>
<keyword evidence="4" id="KW-0805">Transcription regulation</keyword>
<dbReference type="Pfam" id="PF02954">
    <property type="entry name" value="HTH_8"/>
    <property type="match status" value="1"/>
</dbReference>
<reference evidence="9 10" key="1">
    <citation type="submission" date="2017-03" db="EMBL/GenBank/DDBJ databases">
        <title>Whole genome sequences of fourteen strains of Bradyrhizobium canariense and one strain of Bradyrhizobium japonicum isolated from Lupinus (Papilionoideae: Genisteae) species in Algeria.</title>
        <authorList>
            <person name="Crovadore J."/>
            <person name="Chekireb D."/>
            <person name="Brachmann A."/>
            <person name="Chablais R."/>
            <person name="Cochard B."/>
            <person name="Lefort F."/>
        </authorList>
    </citation>
    <scope>NUCLEOTIDE SEQUENCE [LARGE SCALE GENOMIC DNA]</scope>
    <source>
        <strain evidence="9 10">UBMA195</strain>
    </source>
</reference>
<sequence>METQGTVLIVARGGPQWSAAEAVLSEEYGYRVLVVRSAEDATSALADAHVDLVLAEHGSGGEGLTFLVGLRVSHPDIVRVLALEAKTELSQQAISPAAIYQFVRKPLDAKQIGLVVERGLESRELSRRHRMLSREFKIRGDTVGVHQRNGASLHVESQRFEKLVYVSEKLSELCDLARKAARTELPILIQGETGTGKELLARAIHYNSTRKTSPLMVQNCGGMSDELLHSELFGHKRGAFTGAISDRLGLFRAGDGGTVFLDEISEVSPSFQVSLLRFLQEGEVKPLGSDKTQTCNVRIIAASNRPLQALVAAGKYRQDLYFRLKGFELEVPPLRDRPVDIPALAEFFAAKHADAMGRKILGISAGTLEKLAAFDFPGNVRELENEIRRMVSLAEDGEYLTTKYMSPSIFAAPPRPRSNTALAFVPQGTTLKDKVESLEKQVLNEALGRHRWNQSRAANELGLSRVGLANKIKRYGLDEAK</sequence>
<evidence type="ECO:0000313" key="10">
    <source>
        <dbReference type="Proteomes" id="UP000193553"/>
    </source>
</evidence>
<dbReference type="Gene3D" id="3.40.50.2300">
    <property type="match status" value="1"/>
</dbReference>
<dbReference type="GO" id="GO:0043565">
    <property type="term" value="F:sequence-specific DNA binding"/>
    <property type="evidence" value="ECO:0007669"/>
    <property type="project" value="InterPro"/>
</dbReference>
<evidence type="ECO:0000256" key="6">
    <source>
        <dbReference type="ARBA" id="ARBA00023159"/>
    </source>
</evidence>
<dbReference type="GO" id="GO:0000160">
    <property type="term" value="P:phosphorelay signal transduction system"/>
    <property type="evidence" value="ECO:0007669"/>
    <property type="project" value="UniProtKB-KW"/>
</dbReference>
<dbReference type="Pfam" id="PF25601">
    <property type="entry name" value="AAA_lid_14"/>
    <property type="match status" value="1"/>
</dbReference>
<dbReference type="InterPro" id="IPR027417">
    <property type="entry name" value="P-loop_NTPase"/>
</dbReference>
<evidence type="ECO:0000256" key="3">
    <source>
        <dbReference type="ARBA" id="ARBA00023012"/>
    </source>
</evidence>
<dbReference type="PANTHER" id="PTHR32071">
    <property type="entry name" value="TRANSCRIPTIONAL REGULATORY PROTEIN"/>
    <property type="match status" value="1"/>
</dbReference>
<evidence type="ECO:0000256" key="5">
    <source>
        <dbReference type="ARBA" id="ARBA00023125"/>
    </source>
</evidence>
<dbReference type="CDD" id="cd00009">
    <property type="entry name" value="AAA"/>
    <property type="match status" value="1"/>
</dbReference>
<dbReference type="SMART" id="SM00382">
    <property type="entry name" value="AAA"/>
    <property type="match status" value="1"/>
</dbReference>
<evidence type="ECO:0000259" key="8">
    <source>
        <dbReference type="PROSITE" id="PS50045"/>
    </source>
</evidence>
<dbReference type="InterPro" id="IPR025944">
    <property type="entry name" value="Sigma_54_int_dom_CS"/>
</dbReference>
<dbReference type="Gene3D" id="1.10.8.60">
    <property type="match status" value="1"/>
</dbReference>
<keyword evidence="5" id="KW-0238">DNA-binding</keyword>
<dbReference type="InterPro" id="IPR025662">
    <property type="entry name" value="Sigma_54_int_dom_ATP-bd_1"/>
</dbReference>
<dbReference type="GO" id="GO:0006355">
    <property type="term" value="P:regulation of DNA-templated transcription"/>
    <property type="evidence" value="ECO:0007669"/>
    <property type="project" value="InterPro"/>
</dbReference>
<dbReference type="PANTHER" id="PTHR32071:SF117">
    <property type="entry name" value="PTS-DEPENDENT DIHYDROXYACETONE KINASE OPERON REGULATORY PROTEIN-RELATED"/>
    <property type="match status" value="1"/>
</dbReference>
<dbReference type="SUPFAM" id="SSF52172">
    <property type="entry name" value="CheY-like"/>
    <property type="match status" value="1"/>
</dbReference>
<accession>A0A1X3GZD4</accession>
<keyword evidence="6" id="KW-0010">Activator</keyword>
<dbReference type="Gene3D" id="3.40.50.300">
    <property type="entry name" value="P-loop containing nucleotide triphosphate hydrolases"/>
    <property type="match status" value="1"/>
</dbReference>
<evidence type="ECO:0000256" key="4">
    <source>
        <dbReference type="ARBA" id="ARBA00023015"/>
    </source>
</evidence>
<dbReference type="InterPro" id="IPR009057">
    <property type="entry name" value="Homeodomain-like_sf"/>
</dbReference>
<dbReference type="PRINTS" id="PR01590">
    <property type="entry name" value="HTHFIS"/>
</dbReference>
<dbReference type="PROSITE" id="PS00688">
    <property type="entry name" value="SIGMA54_INTERACT_3"/>
    <property type="match status" value="1"/>
</dbReference>
<dbReference type="AlphaFoldDB" id="A0A1X3GZD4"/>
<dbReference type="FunFam" id="3.40.50.300:FF:000006">
    <property type="entry name" value="DNA-binding transcriptional regulator NtrC"/>
    <property type="match status" value="1"/>
</dbReference>
<dbReference type="SUPFAM" id="SSF46689">
    <property type="entry name" value="Homeodomain-like"/>
    <property type="match status" value="1"/>
</dbReference>
<dbReference type="PROSITE" id="PS00675">
    <property type="entry name" value="SIGMA54_INTERACT_1"/>
    <property type="match status" value="1"/>
</dbReference>
<dbReference type="GO" id="GO:0005524">
    <property type="term" value="F:ATP binding"/>
    <property type="evidence" value="ECO:0007669"/>
    <property type="project" value="UniProtKB-KW"/>
</dbReference>
<organism evidence="9 10">
    <name type="scientific">Bradyrhizobium canariense</name>
    <dbReference type="NCBI Taxonomy" id="255045"/>
    <lineage>
        <taxon>Bacteria</taxon>
        <taxon>Pseudomonadati</taxon>
        <taxon>Pseudomonadota</taxon>
        <taxon>Alphaproteobacteria</taxon>
        <taxon>Hyphomicrobiales</taxon>
        <taxon>Nitrobacteraceae</taxon>
        <taxon>Bradyrhizobium</taxon>
    </lineage>
</organism>
<evidence type="ECO:0000256" key="1">
    <source>
        <dbReference type="ARBA" id="ARBA00022741"/>
    </source>
</evidence>
<keyword evidence="2" id="KW-0067">ATP-binding</keyword>
<evidence type="ECO:0000256" key="7">
    <source>
        <dbReference type="ARBA" id="ARBA00023163"/>
    </source>
</evidence>
<protein>
    <submittedName>
        <fullName evidence="9">Sigma-54-dependent Fis family transcriptional regulator</fullName>
    </submittedName>
</protein>
<dbReference type="EMBL" id="NAFI01000186">
    <property type="protein sequence ID" value="OSJ03722.1"/>
    <property type="molecule type" value="Genomic_DNA"/>
</dbReference>
<dbReference type="InterPro" id="IPR002078">
    <property type="entry name" value="Sigma_54_int"/>
</dbReference>
<dbReference type="InterPro" id="IPR011006">
    <property type="entry name" value="CheY-like_superfamily"/>
</dbReference>
<evidence type="ECO:0000313" key="9">
    <source>
        <dbReference type="EMBL" id="OSJ03722.1"/>
    </source>
</evidence>
<gene>
    <name evidence="9" type="ORF">BSZ18_30905</name>
</gene>
<dbReference type="PROSITE" id="PS50045">
    <property type="entry name" value="SIGMA54_INTERACT_4"/>
    <property type="match status" value="1"/>
</dbReference>
<dbReference type="SUPFAM" id="SSF52540">
    <property type="entry name" value="P-loop containing nucleoside triphosphate hydrolases"/>
    <property type="match status" value="1"/>
</dbReference>
<keyword evidence="1" id="KW-0547">Nucleotide-binding</keyword>
<dbReference type="Proteomes" id="UP000193553">
    <property type="component" value="Unassembled WGS sequence"/>
</dbReference>
<dbReference type="OrthoDB" id="9762726at2"/>
<name>A0A1X3GZD4_9BRAD</name>
<dbReference type="Gene3D" id="1.10.10.60">
    <property type="entry name" value="Homeodomain-like"/>
    <property type="match status" value="1"/>
</dbReference>
<keyword evidence="3" id="KW-0902">Two-component regulatory system</keyword>
<proteinExistence type="predicted"/>
<dbReference type="InterPro" id="IPR002197">
    <property type="entry name" value="HTH_Fis"/>
</dbReference>
<comment type="caution">
    <text evidence="9">The sequence shown here is derived from an EMBL/GenBank/DDBJ whole genome shotgun (WGS) entry which is preliminary data.</text>
</comment>
<feature type="domain" description="Sigma-54 factor interaction" evidence="8">
    <location>
        <begin position="163"/>
        <end position="392"/>
    </location>
</feature>
<dbReference type="InterPro" id="IPR003593">
    <property type="entry name" value="AAA+_ATPase"/>
</dbReference>
<keyword evidence="7" id="KW-0804">Transcription</keyword>
<evidence type="ECO:0000256" key="2">
    <source>
        <dbReference type="ARBA" id="ARBA00022840"/>
    </source>
</evidence>
<dbReference type="RefSeq" id="WP_085359229.1">
    <property type="nucleotide sequence ID" value="NZ_NAFD01000193.1"/>
</dbReference>